<name>A0A2P7QJL1_9SPHN</name>
<organism evidence="5 6">
    <name type="scientific">Allosphingosinicella deserti</name>
    <dbReference type="NCBI Taxonomy" id="2116704"/>
    <lineage>
        <taxon>Bacteria</taxon>
        <taxon>Pseudomonadati</taxon>
        <taxon>Pseudomonadota</taxon>
        <taxon>Alphaproteobacteria</taxon>
        <taxon>Sphingomonadales</taxon>
        <taxon>Sphingomonadaceae</taxon>
        <taxon>Allosphingosinicella</taxon>
    </lineage>
</organism>
<dbReference type="OrthoDB" id="9813569at2"/>
<dbReference type="InterPro" id="IPR029056">
    <property type="entry name" value="Ribokinase-like"/>
</dbReference>
<feature type="domain" description="Carbohydrate kinase PfkB" evidence="4">
    <location>
        <begin position="69"/>
        <end position="341"/>
    </location>
</feature>
<evidence type="ECO:0000256" key="3">
    <source>
        <dbReference type="ARBA" id="ARBA00022777"/>
    </source>
</evidence>
<dbReference type="AlphaFoldDB" id="A0A2P7QJL1"/>
<evidence type="ECO:0000256" key="1">
    <source>
        <dbReference type="ARBA" id="ARBA00010688"/>
    </source>
</evidence>
<dbReference type="InterPro" id="IPR052700">
    <property type="entry name" value="Carb_kinase_PfkB-like"/>
</dbReference>
<dbReference type="CDD" id="cd01168">
    <property type="entry name" value="adenosine_kinase"/>
    <property type="match status" value="1"/>
</dbReference>
<dbReference type="Pfam" id="PF00294">
    <property type="entry name" value="PfkB"/>
    <property type="match status" value="1"/>
</dbReference>
<dbReference type="Gene3D" id="3.40.1190.20">
    <property type="match status" value="1"/>
</dbReference>
<dbReference type="InterPro" id="IPR002173">
    <property type="entry name" value="Carboh/pur_kinase_PfkB_CS"/>
</dbReference>
<proteinExistence type="inferred from homology"/>
<keyword evidence="3 5" id="KW-0418">Kinase</keyword>
<evidence type="ECO:0000256" key="2">
    <source>
        <dbReference type="ARBA" id="ARBA00022679"/>
    </source>
</evidence>
<keyword evidence="6" id="KW-1185">Reference proteome</keyword>
<protein>
    <submittedName>
        <fullName evidence="5">Adenosine kinase</fullName>
    </submittedName>
</protein>
<sequence length="350" mass="36992">MRNRFAAPQKGLSVQRGSGHQAHVTDSRLDVLAIGDAIVDVIATTEDVFLTEEGLPKGSMRLIDAAEATRLYGLMGQARETSGGSAANTMAGVAALGGKVGFVGQVAKDQLGEIFAHDIRALGVEFTTPARQSEVPTGRCLILVTPDGQRTMNTFAGASHSLTVDALDPQQIRDAAILYLEAYLWVPDTPRAAMERAIEIAHSAGRKVAFTLSDIACIARRRDSFLDLIAAGAIDMLFANESEVKALAGEPDFDAALVSIQDKVPLIVCTCSEKGAVAVENGRRVMVPAVWVDKVVDTTGAGDLFAAGFLAGQARHAPLDRCLRMGAIAAAEIISHFGARPEADLKALMQ</sequence>
<comment type="similarity">
    <text evidence="1">Belongs to the carbohydrate kinase PfkB family.</text>
</comment>
<gene>
    <name evidence="5" type="ORF">C7I55_20680</name>
</gene>
<dbReference type="GO" id="GO:0016301">
    <property type="term" value="F:kinase activity"/>
    <property type="evidence" value="ECO:0007669"/>
    <property type="project" value="UniProtKB-KW"/>
</dbReference>
<keyword evidence="2" id="KW-0808">Transferase</keyword>
<evidence type="ECO:0000313" key="6">
    <source>
        <dbReference type="Proteomes" id="UP000241167"/>
    </source>
</evidence>
<evidence type="ECO:0000259" key="4">
    <source>
        <dbReference type="Pfam" id="PF00294"/>
    </source>
</evidence>
<reference evidence="5 6" key="1">
    <citation type="submission" date="2018-03" db="EMBL/GenBank/DDBJ databases">
        <title>The draft genome of Sphingosinicella sp. GL-C-18.</title>
        <authorList>
            <person name="Liu L."/>
            <person name="Li L."/>
            <person name="Liang L."/>
            <person name="Zhang X."/>
            <person name="Wang T."/>
        </authorList>
    </citation>
    <scope>NUCLEOTIDE SEQUENCE [LARGE SCALE GENOMIC DNA]</scope>
    <source>
        <strain evidence="5 6">GL-C-18</strain>
    </source>
</reference>
<dbReference type="EMBL" id="PXYI01000007">
    <property type="protein sequence ID" value="PSJ38155.1"/>
    <property type="molecule type" value="Genomic_DNA"/>
</dbReference>
<dbReference type="PROSITE" id="PS00584">
    <property type="entry name" value="PFKB_KINASES_2"/>
    <property type="match status" value="1"/>
</dbReference>
<dbReference type="PANTHER" id="PTHR43320">
    <property type="entry name" value="SUGAR KINASE"/>
    <property type="match status" value="1"/>
</dbReference>
<dbReference type="Proteomes" id="UP000241167">
    <property type="component" value="Unassembled WGS sequence"/>
</dbReference>
<evidence type="ECO:0000313" key="5">
    <source>
        <dbReference type="EMBL" id="PSJ38155.1"/>
    </source>
</evidence>
<dbReference type="InterPro" id="IPR011611">
    <property type="entry name" value="PfkB_dom"/>
</dbReference>
<accession>A0A2P7QJL1</accession>
<dbReference type="SUPFAM" id="SSF53613">
    <property type="entry name" value="Ribokinase-like"/>
    <property type="match status" value="1"/>
</dbReference>
<comment type="caution">
    <text evidence="5">The sequence shown here is derived from an EMBL/GenBank/DDBJ whole genome shotgun (WGS) entry which is preliminary data.</text>
</comment>
<dbReference type="PANTHER" id="PTHR43320:SF3">
    <property type="entry name" value="CARBOHYDRATE KINASE PFKB DOMAIN-CONTAINING PROTEIN"/>
    <property type="match status" value="1"/>
</dbReference>